<evidence type="ECO:0000256" key="2">
    <source>
        <dbReference type="ARBA" id="ARBA00022692"/>
    </source>
</evidence>
<name>A0A2T5BP49_9RHOB</name>
<evidence type="ECO:0008006" key="9">
    <source>
        <dbReference type="Google" id="ProtNLM"/>
    </source>
</evidence>
<evidence type="ECO:0000256" key="4">
    <source>
        <dbReference type="ARBA" id="ARBA00023136"/>
    </source>
</evidence>
<dbReference type="OrthoDB" id="7659420at2"/>
<keyword evidence="8" id="KW-1185">Reference proteome</keyword>
<sequence>MENSDKETEAEGVTSPETGSETPAAPEDARIEEAEIVEAAPEEDMAQSPAEDPAPTTAEPAPQKRSGGLLGGVIGGLLAAAIGYGAAQYIKPEGWPFPGTGTTGSEMNASADKLAALEAQVASLANTPAPEAAPDLSGDLAALGARLDALEARVEDLIVTGGNDEAAAALAAYEQEITAMREELAAQQARNAELAASVSTTSDEAEALIEEARKTAEAQKARAAMLRIAAALDSGESFDDALTDLGNTEIPEALSGVAQDGAPSLADLRSTFPSAARAALAESLRETAETEPAGRFTAFLRSQLGARSLAPREGDDPDAVLSRAEAAVDSGDLDQAIGELATLPQAGQDAMADWVAAASARIEALAAARSLYESLNSN</sequence>
<keyword evidence="2" id="KW-0812">Transmembrane</keyword>
<proteinExistence type="predicted"/>
<evidence type="ECO:0000313" key="8">
    <source>
        <dbReference type="Proteomes" id="UP000243859"/>
    </source>
</evidence>
<dbReference type="Pfam" id="PF09731">
    <property type="entry name" value="Mitofilin"/>
    <property type="match status" value="1"/>
</dbReference>
<evidence type="ECO:0000256" key="5">
    <source>
        <dbReference type="SAM" id="Coils"/>
    </source>
</evidence>
<feature type="compositionally biased region" description="Acidic residues" evidence="6">
    <location>
        <begin position="34"/>
        <end position="45"/>
    </location>
</feature>
<evidence type="ECO:0000256" key="6">
    <source>
        <dbReference type="SAM" id="MobiDB-lite"/>
    </source>
</evidence>
<accession>A0A2T5BP49</accession>
<dbReference type="RefSeq" id="WP_107893416.1">
    <property type="nucleotide sequence ID" value="NZ_NHSI01000030.1"/>
</dbReference>
<dbReference type="InterPro" id="IPR019133">
    <property type="entry name" value="MIC60"/>
</dbReference>
<comment type="caution">
    <text evidence="7">The sequence shown here is derived from an EMBL/GenBank/DDBJ whole genome shotgun (WGS) entry which is preliminary data.</text>
</comment>
<dbReference type="Proteomes" id="UP000243859">
    <property type="component" value="Unassembled WGS sequence"/>
</dbReference>
<feature type="coiled-coil region" evidence="5">
    <location>
        <begin position="107"/>
        <end position="229"/>
    </location>
</feature>
<protein>
    <recommendedName>
        <fullName evidence="9">Inner membrane protein</fullName>
    </recommendedName>
</protein>
<reference evidence="7 8" key="1">
    <citation type="submission" date="2018-04" db="EMBL/GenBank/DDBJ databases">
        <title>Genomic Encyclopedia of Archaeal and Bacterial Type Strains, Phase II (KMG-II): from individual species to whole genera.</title>
        <authorList>
            <person name="Goeker M."/>
        </authorList>
    </citation>
    <scope>NUCLEOTIDE SEQUENCE [LARGE SCALE GENOMIC DNA]</scope>
    <source>
        <strain evidence="7 8">DSM 18064</strain>
    </source>
</reference>
<dbReference type="EMBL" id="QAAA01000022">
    <property type="protein sequence ID" value="PTN00795.1"/>
    <property type="molecule type" value="Genomic_DNA"/>
</dbReference>
<keyword evidence="5" id="KW-0175">Coiled coil</keyword>
<dbReference type="GO" id="GO:0016020">
    <property type="term" value="C:membrane"/>
    <property type="evidence" value="ECO:0007669"/>
    <property type="project" value="UniProtKB-SubCell"/>
</dbReference>
<comment type="subcellular location">
    <subcellularLocation>
        <location evidence="1">Membrane</location>
    </subcellularLocation>
</comment>
<keyword evidence="4" id="KW-0472">Membrane</keyword>
<dbReference type="AlphaFoldDB" id="A0A2T5BP49"/>
<organism evidence="7 8">
    <name type="scientific">Rhodovulum imhoffii</name>
    <dbReference type="NCBI Taxonomy" id="365340"/>
    <lineage>
        <taxon>Bacteria</taxon>
        <taxon>Pseudomonadati</taxon>
        <taxon>Pseudomonadota</taxon>
        <taxon>Alphaproteobacteria</taxon>
        <taxon>Rhodobacterales</taxon>
        <taxon>Paracoccaceae</taxon>
        <taxon>Rhodovulum</taxon>
    </lineage>
</organism>
<evidence type="ECO:0000256" key="1">
    <source>
        <dbReference type="ARBA" id="ARBA00004370"/>
    </source>
</evidence>
<gene>
    <name evidence="7" type="ORF">C8N32_1227</name>
</gene>
<evidence type="ECO:0000313" key="7">
    <source>
        <dbReference type="EMBL" id="PTN00795.1"/>
    </source>
</evidence>
<feature type="compositionally biased region" description="Low complexity" evidence="6">
    <location>
        <begin position="49"/>
        <end position="61"/>
    </location>
</feature>
<keyword evidence="3" id="KW-1133">Transmembrane helix</keyword>
<evidence type="ECO:0000256" key="3">
    <source>
        <dbReference type="ARBA" id="ARBA00022989"/>
    </source>
</evidence>
<feature type="region of interest" description="Disordered" evidence="6">
    <location>
        <begin position="1"/>
        <end position="67"/>
    </location>
</feature>